<evidence type="ECO:0000313" key="10">
    <source>
        <dbReference type="EMBL" id="KAA5541735.1"/>
    </source>
</evidence>
<dbReference type="GO" id="GO:0051539">
    <property type="term" value="F:4 iron, 4 sulfur cluster binding"/>
    <property type="evidence" value="ECO:0007669"/>
    <property type="project" value="UniProtKB-KW"/>
</dbReference>
<dbReference type="InterPro" id="IPR051684">
    <property type="entry name" value="Electron_Trans/Redox"/>
</dbReference>
<dbReference type="PROSITE" id="PS00198">
    <property type="entry name" value="4FE4S_FER_1"/>
    <property type="match status" value="3"/>
</dbReference>
<keyword evidence="8" id="KW-0472">Membrane</keyword>
<dbReference type="Pfam" id="PF12801">
    <property type="entry name" value="Fer4_5"/>
    <property type="match status" value="2"/>
</dbReference>
<keyword evidence="1" id="KW-0813">Transport</keyword>
<keyword evidence="8" id="KW-0812">Transmembrane</keyword>
<evidence type="ECO:0000256" key="8">
    <source>
        <dbReference type="SAM" id="Phobius"/>
    </source>
</evidence>
<keyword evidence="4" id="KW-0249">Electron transport</keyword>
<reference evidence="10 11" key="1">
    <citation type="submission" date="2019-08" db="EMBL/GenBank/DDBJ databases">
        <authorList>
            <person name="Dhanesh K."/>
            <person name="Kumar G."/>
            <person name="Sasikala C."/>
            <person name="Venkata Ramana C."/>
        </authorList>
    </citation>
    <scope>NUCLEOTIDE SEQUENCE [LARGE SCALE GENOMIC DNA]</scope>
    <source>
        <strain evidence="10 11">JC645</strain>
    </source>
</reference>
<keyword evidence="2" id="KW-0004">4Fe-4S</keyword>
<dbReference type="InterPro" id="IPR017900">
    <property type="entry name" value="4Fe4S_Fe_S_CS"/>
</dbReference>
<feature type="transmembrane region" description="Helical" evidence="8">
    <location>
        <begin position="402"/>
        <end position="426"/>
    </location>
</feature>
<dbReference type="InterPro" id="IPR017896">
    <property type="entry name" value="4Fe4S_Fe-S-bd"/>
</dbReference>
<dbReference type="CDD" id="cd16373">
    <property type="entry name" value="DMSOR_beta_like"/>
    <property type="match status" value="1"/>
</dbReference>
<gene>
    <name evidence="10" type="ORF">FYK55_16030</name>
</gene>
<proteinExistence type="predicted"/>
<feature type="transmembrane region" description="Helical" evidence="8">
    <location>
        <begin position="135"/>
        <end position="156"/>
    </location>
</feature>
<evidence type="ECO:0000256" key="4">
    <source>
        <dbReference type="ARBA" id="ARBA00022982"/>
    </source>
</evidence>
<feature type="domain" description="4Fe-4S ferredoxin-type" evidence="9">
    <location>
        <begin position="705"/>
        <end position="732"/>
    </location>
</feature>
<dbReference type="Gene3D" id="3.30.70.20">
    <property type="match status" value="3"/>
</dbReference>
<keyword evidence="11" id="KW-1185">Reference proteome</keyword>
<evidence type="ECO:0000256" key="7">
    <source>
        <dbReference type="SAM" id="MobiDB-lite"/>
    </source>
</evidence>
<organism evidence="10 11">
    <name type="scientific">Roseiconus nitratireducens</name>
    <dbReference type="NCBI Taxonomy" id="2605748"/>
    <lineage>
        <taxon>Bacteria</taxon>
        <taxon>Pseudomonadati</taxon>
        <taxon>Planctomycetota</taxon>
        <taxon>Planctomycetia</taxon>
        <taxon>Pirellulales</taxon>
        <taxon>Pirellulaceae</taxon>
        <taxon>Roseiconus</taxon>
    </lineage>
</organism>
<evidence type="ECO:0000313" key="11">
    <source>
        <dbReference type="Proteomes" id="UP000324479"/>
    </source>
</evidence>
<evidence type="ECO:0000256" key="5">
    <source>
        <dbReference type="ARBA" id="ARBA00023004"/>
    </source>
</evidence>
<feature type="transmembrane region" description="Helical" evidence="8">
    <location>
        <begin position="296"/>
        <end position="314"/>
    </location>
</feature>
<feature type="transmembrane region" description="Helical" evidence="8">
    <location>
        <begin position="355"/>
        <end position="382"/>
    </location>
</feature>
<dbReference type="GO" id="GO:0046872">
    <property type="term" value="F:metal ion binding"/>
    <property type="evidence" value="ECO:0007669"/>
    <property type="project" value="UniProtKB-KW"/>
</dbReference>
<dbReference type="PANTHER" id="PTHR30176">
    <property type="entry name" value="FERREDOXIN-TYPE PROTEIN NAPH"/>
    <property type="match status" value="1"/>
</dbReference>
<sequence length="821" mass="88888">MLMRRLAIGAAIAMLGTAVLLAGWTDHPLSRALSDGSSLLTVAVGGLLIAVAVLVLLTTLDRGRTGALLRLDCFLPFLKRIRDGSSPSHSVAGRMLRRIVPASWQSDWATKKRGSFRKRMGQLGISWRAAPVRRLIQSICLLTFLVLFFVVCWPYSARPAPVGEIWPGWSFDGVDQQSGEFLFSGGETGKSPIAAHQQLFVFDESVPDPASGAAGSYDVVEVTTDQIRLRSTDDLSAALDTLLIGGGPWTLRQSDPTAWPSHYADNLRRKEIIPAELFLAIDPLVSLSTAIASRSYVWSLVAAGIILLICVLIPRGFCGYLCPLGTTIDLFDWAVGRRVTRFRVGNDGWWVHIKYYLLAGTLVCAVLGILVSGFVSAIPVITRGMLFLVDPLQSGSLRGWHLVPAMNLGHLISITLFIGVLALGFLRPRFWCKYVCPSGAVFSLGNLFRVTERKVESSCIHCNKCVEICPFDAIKPDFTTRTTDCTLCQSCGGVCPTHAIKFVERWNLVELKAPNDPPTGETALGRRGFLSLAGGSAAAVAGGVAMAGMTKTFGANLNAPDAFHPVRPPGSVPEQEFLQMCIRCGECFKACPNNVLQPEAFQQGLEGLWTPMVNADWAGCESSCNACGQVCPTGAIRALPLEEKKVARMGLAIVNSDTCLPLAGREDCDLCVQECNAAGYHAIEYIKVRAEVDDDGQPIEGTGFLAPNVIADQCVGCGLCQTRCYGINVKEKHLLQESAIIVQAGEGREDRMMSGSYRQKRKREQAERQQTSSEPAADSYFVPNSEPTEDPFGTLPDPSQPEPNAGVPDDDPFGIQSDDPF</sequence>
<evidence type="ECO:0000256" key="6">
    <source>
        <dbReference type="ARBA" id="ARBA00023014"/>
    </source>
</evidence>
<feature type="domain" description="4Fe-4S ferredoxin-type" evidence="9">
    <location>
        <begin position="571"/>
        <end position="601"/>
    </location>
</feature>
<keyword evidence="6" id="KW-0411">Iron-sulfur</keyword>
<dbReference type="PANTHER" id="PTHR30176:SF3">
    <property type="entry name" value="FERREDOXIN-TYPE PROTEIN NAPH"/>
    <property type="match status" value="1"/>
</dbReference>
<evidence type="ECO:0000259" key="9">
    <source>
        <dbReference type="PROSITE" id="PS51379"/>
    </source>
</evidence>
<dbReference type="PROSITE" id="PS51379">
    <property type="entry name" value="4FE4S_FER_2"/>
    <property type="match status" value="5"/>
</dbReference>
<feature type="transmembrane region" description="Helical" evidence="8">
    <location>
        <begin position="38"/>
        <end position="60"/>
    </location>
</feature>
<name>A0A5M6D969_9BACT</name>
<feature type="domain" description="4Fe-4S ferredoxin-type" evidence="9">
    <location>
        <begin position="609"/>
        <end position="641"/>
    </location>
</feature>
<evidence type="ECO:0000256" key="2">
    <source>
        <dbReference type="ARBA" id="ARBA00022485"/>
    </source>
</evidence>
<accession>A0A5M6D969</accession>
<dbReference type="GO" id="GO:0005886">
    <property type="term" value="C:plasma membrane"/>
    <property type="evidence" value="ECO:0007669"/>
    <property type="project" value="TreeGrafter"/>
</dbReference>
<comment type="caution">
    <text evidence="10">The sequence shown here is derived from an EMBL/GenBank/DDBJ whole genome shotgun (WGS) entry which is preliminary data.</text>
</comment>
<dbReference type="SUPFAM" id="SSF54862">
    <property type="entry name" value="4Fe-4S ferredoxins"/>
    <property type="match status" value="2"/>
</dbReference>
<feature type="domain" description="4Fe-4S ferredoxin-type" evidence="9">
    <location>
        <begin position="482"/>
        <end position="505"/>
    </location>
</feature>
<evidence type="ECO:0000256" key="3">
    <source>
        <dbReference type="ARBA" id="ARBA00022723"/>
    </source>
</evidence>
<dbReference type="Proteomes" id="UP000324479">
    <property type="component" value="Unassembled WGS sequence"/>
</dbReference>
<keyword evidence="3" id="KW-0479">Metal-binding</keyword>
<dbReference type="AlphaFoldDB" id="A0A5M6D969"/>
<dbReference type="Pfam" id="PF13187">
    <property type="entry name" value="Fer4_9"/>
    <property type="match status" value="1"/>
</dbReference>
<keyword evidence="5" id="KW-0408">Iron</keyword>
<evidence type="ECO:0000256" key="1">
    <source>
        <dbReference type="ARBA" id="ARBA00022448"/>
    </source>
</evidence>
<dbReference type="EMBL" id="VWOX01000009">
    <property type="protein sequence ID" value="KAA5541735.1"/>
    <property type="molecule type" value="Genomic_DNA"/>
</dbReference>
<keyword evidence="8" id="KW-1133">Transmembrane helix</keyword>
<dbReference type="Pfam" id="PF00037">
    <property type="entry name" value="Fer4"/>
    <property type="match status" value="1"/>
</dbReference>
<feature type="region of interest" description="Disordered" evidence="7">
    <location>
        <begin position="746"/>
        <end position="821"/>
    </location>
</feature>
<feature type="domain" description="4Fe-4S ferredoxin-type" evidence="9">
    <location>
        <begin position="450"/>
        <end position="479"/>
    </location>
</feature>
<protein>
    <submittedName>
        <fullName evidence="10">4Fe-4S dicluster domain-containing protein</fullName>
    </submittedName>
</protein>